<dbReference type="EMBL" id="JAIWYP010000005">
    <property type="protein sequence ID" value="KAH3827754.1"/>
    <property type="molecule type" value="Genomic_DNA"/>
</dbReference>
<gene>
    <name evidence="2" type="ORF">DPMN_129696</name>
</gene>
<evidence type="ECO:0000313" key="3">
    <source>
        <dbReference type="Proteomes" id="UP000828390"/>
    </source>
</evidence>
<organism evidence="2 3">
    <name type="scientific">Dreissena polymorpha</name>
    <name type="common">Zebra mussel</name>
    <name type="synonym">Mytilus polymorpha</name>
    <dbReference type="NCBI Taxonomy" id="45954"/>
    <lineage>
        <taxon>Eukaryota</taxon>
        <taxon>Metazoa</taxon>
        <taxon>Spiralia</taxon>
        <taxon>Lophotrochozoa</taxon>
        <taxon>Mollusca</taxon>
        <taxon>Bivalvia</taxon>
        <taxon>Autobranchia</taxon>
        <taxon>Heteroconchia</taxon>
        <taxon>Euheterodonta</taxon>
        <taxon>Imparidentia</taxon>
        <taxon>Neoheterodontei</taxon>
        <taxon>Myida</taxon>
        <taxon>Dreissenoidea</taxon>
        <taxon>Dreissenidae</taxon>
        <taxon>Dreissena</taxon>
    </lineage>
</organism>
<feature type="region of interest" description="Disordered" evidence="1">
    <location>
        <begin position="78"/>
        <end position="99"/>
    </location>
</feature>
<proteinExistence type="predicted"/>
<feature type="region of interest" description="Disordered" evidence="1">
    <location>
        <begin position="1"/>
        <end position="40"/>
    </location>
</feature>
<keyword evidence="3" id="KW-1185">Reference proteome</keyword>
<protein>
    <submittedName>
        <fullName evidence="2">Uncharacterized protein</fullName>
    </submittedName>
</protein>
<dbReference type="Proteomes" id="UP000828390">
    <property type="component" value="Unassembled WGS sequence"/>
</dbReference>
<evidence type="ECO:0000313" key="2">
    <source>
        <dbReference type="EMBL" id="KAH3827754.1"/>
    </source>
</evidence>
<reference evidence="2" key="2">
    <citation type="submission" date="2020-11" db="EMBL/GenBank/DDBJ databases">
        <authorList>
            <person name="McCartney M.A."/>
            <person name="Auch B."/>
            <person name="Kono T."/>
            <person name="Mallez S."/>
            <person name="Becker A."/>
            <person name="Gohl D.M."/>
            <person name="Silverstein K.A.T."/>
            <person name="Koren S."/>
            <person name="Bechman K.B."/>
            <person name="Herman A."/>
            <person name="Abrahante J.E."/>
            <person name="Garbe J."/>
        </authorList>
    </citation>
    <scope>NUCLEOTIDE SEQUENCE</scope>
    <source>
        <strain evidence="2">Duluth1</strain>
        <tissue evidence="2">Whole animal</tissue>
    </source>
</reference>
<accession>A0A9D4H1M4</accession>
<sequence>MRAAVDPAPAKEQRTRWRGRNTAETAPAPEPASAHVQGPKPAVALAAAPLAQRKRTYDNAANGEVIDFYDIFRTAHGLPRGHNVGKHEAQACNKKRNLT</sequence>
<comment type="caution">
    <text evidence="2">The sequence shown here is derived from an EMBL/GenBank/DDBJ whole genome shotgun (WGS) entry which is preliminary data.</text>
</comment>
<evidence type="ECO:0000256" key="1">
    <source>
        <dbReference type="SAM" id="MobiDB-lite"/>
    </source>
</evidence>
<dbReference type="AlphaFoldDB" id="A0A9D4H1M4"/>
<name>A0A9D4H1M4_DREPO</name>
<reference evidence="2" key="1">
    <citation type="journal article" date="2019" name="bioRxiv">
        <title>The Genome of the Zebra Mussel, Dreissena polymorpha: A Resource for Invasive Species Research.</title>
        <authorList>
            <person name="McCartney M.A."/>
            <person name="Auch B."/>
            <person name="Kono T."/>
            <person name="Mallez S."/>
            <person name="Zhang Y."/>
            <person name="Obille A."/>
            <person name="Becker A."/>
            <person name="Abrahante J.E."/>
            <person name="Garbe J."/>
            <person name="Badalamenti J.P."/>
            <person name="Herman A."/>
            <person name="Mangelson H."/>
            <person name="Liachko I."/>
            <person name="Sullivan S."/>
            <person name="Sone E.D."/>
            <person name="Koren S."/>
            <person name="Silverstein K.A.T."/>
            <person name="Beckman K.B."/>
            <person name="Gohl D.M."/>
        </authorList>
    </citation>
    <scope>NUCLEOTIDE SEQUENCE</scope>
    <source>
        <strain evidence="2">Duluth1</strain>
        <tissue evidence="2">Whole animal</tissue>
    </source>
</reference>